<comment type="caution">
    <text evidence="9">The sequence shown here is derived from an EMBL/GenBank/DDBJ whole genome shotgun (WGS) entry which is preliminary data.</text>
</comment>
<gene>
    <name evidence="9" type="primary">pknK_2</name>
    <name evidence="9" type="ORF">HALOF300_02666</name>
</gene>
<dbReference type="InterPro" id="IPR036116">
    <property type="entry name" value="FN3_sf"/>
</dbReference>
<dbReference type="RefSeq" id="WP_156741407.1">
    <property type="nucleotide sequence ID" value="NZ_CACRYJ010000036.1"/>
</dbReference>
<dbReference type="GO" id="GO:0004674">
    <property type="term" value="F:protein serine/threonine kinase activity"/>
    <property type="evidence" value="ECO:0007669"/>
    <property type="project" value="UniProtKB-KW"/>
</dbReference>
<dbReference type="EC" id="2.7.11.1" evidence="1"/>
<dbReference type="InterPro" id="IPR011009">
    <property type="entry name" value="Kinase-like_dom_sf"/>
</dbReference>
<organism evidence="9 10">
    <name type="scientific">Occultella aeris</name>
    <dbReference type="NCBI Taxonomy" id="2761496"/>
    <lineage>
        <taxon>Bacteria</taxon>
        <taxon>Bacillati</taxon>
        <taxon>Actinomycetota</taxon>
        <taxon>Actinomycetes</taxon>
        <taxon>Micrococcales</taxon>
        <taxon>Ruaniaceae</taxon>
        <taxon>Occultella</taxon>
    </lineage>
</organism>
<dbReference type="PROSITE" id="PS00108">
    <property type="entry name" value="PROTEIN_KINASE_ST"/>
    <property type="match status" value="1"/>
</dbReference>
<keyword evidence="10" id="KW-1185">Reference proteome</keyword>
<feature type="compositionally biased region" description="Pro residues" evidence="7">
    <location>
        <begin position="397"/>
        <end position="412"/>
    </location>
</feature>
<dbReference type="PANTHER" id="PTHR43289">
    <property type="entry name" value="MITOGEN-ACTIVATED PROTEIN KINASE KINASE KINASE 20-RELATED"/>
    <property type="match status" value="1"/>
</dbReference>
<feature type="region of interest" description="Disordered" evidence="7">
    <location>
        <begin position="484"/>
        <end position="525"/>
    </location>
</feature>
<dbReference type="CDD" id="cd14014">
    <property type="entry name" value="STKc_PknB_like"/>
    <property type="match status" value="1"/>
</dbReference>
<feature type="region of interest" description="Disordered" evidence="7">
    <location>
        <begin position="1"/>
        <end position="50"/>
    </location>
</feature>
<evidence type="ECO:0000256" key="5">
    <source>
        <dbReference type="ARBA" id="ARBA00022777"/>
    </source>
</evidence>
<name>A0A7M4DKK3_9MICO</name>
<dbReference type="SMART" id="SM00220">
    <property type="entry name" value="S_TKc"/>
    <property type="match status" value="1"/>
</dbReference>
<evidence type="ECO:0000256" key="6">
    <source>
        <dbReference type="ARBA" id="ARBA00022840"/>
    </source>
</evidence>
<evidence type="ECO:0000256" key="1">
    <source>
        <dbReference type="ARBA" id="ARBA00012513"/>
    </source>
</evidence>
<accession>A0A7M4DKK3</accession>
<feature type="region of interest" description="Disordered" evidence="7">
    <location>
        <begin position="339"/>
        <end position="455"/>
    </location>
</feature>
<keyword evidence="3 9" id="KW-0808">Transferase</keyword>
<protein>
    <recommendedName>
        <fullName evidence="1">non-specific serine/threonine protein kinase</fullName>
        <ecNumber evidence="1">2.7.11.1</ecNumber>
    </recommendedName>
</protein>
<dbReference type="Gene3D" id="3.30.200.20">
    <property type="entry name" value="Phosphorylase Kinase, domain 1"/>
    <property type="match status" value="1"/>
</dbReference>
<dbReference type="PROSITE" id="PS50011">
    <property type="entry name" value="PROTEIN_KINASE_DOM"/>
    <property type="match status" value="1"/>
</dbReference>
<evidence type="ECO:0000313" key="10">
    <source>
        <dbReference type="Proteomes" id="UP000419743"/>
    </source>
</evidence>
<dbReference type="PANTHER" id="PTHR43289:SF6">
    <property type="entry name" value="SERINE_THREONINE-PROTEIN KINASE NEKL-3"/>
    <property type="match status" value="1"/>
</dbReference>
<dbReference type="InterPro" id="IPR000719">
    <property type="entry name" value="Prot_kinase_dom"/>
</dbReference>
<keyword evidence="6" id="KW-0067">ATP-binding</keyword>
<evidence type="ECO:0000256" key="3">
    <source>
        <dbReference type="ARBA" id="ARBA00022679"/>
    </source>
</evidence>
<evidence type="ECO:0000256" key="2">
    <source>
        <dbReference type="ARBA" id="ARBA00022527"/>
    </source>
</evidence>
<evidence type="ECO:0000256" key="7">
    <source>
        <dbReference type="SAM" id="MobiDB-lite"/>
    </source>
</evidence>
<proteinExistence type="predicted"/>
<feature type="compositionally biased region" description="Low complexity" evidence="7">
    <location>
        <begin position="339"/>
        <end position="378"/>
    </location>
</feature>
<evidence type="ECO:0000259" key="8">
    <source>
        <dbReference type="PROSITE" id="PS50011"/>
    </source>
</evidence>
<feature type="domain" description="Protein kinase" evidence="8">
    <location>
        <begin position="57"/>
        <end position="314"/>
    </location>
</feature>
<evidence type="ECO:0000256" key="4">
    <source>
        <dbReference type="ARBA" id="ARBA00022741"/>
    </source>
</evidence>
<dbReference type="Pfam" id="PF00069">
    <property type="entry name" value="Pkinase"/>
    <property type="match status" value="1"/>
</dbReference>
<dbReference type="AlphaFoldDB" id="A0A7M4DKK3"/>
<keyword evidence="4" id="KW-0547">Nucleotide-binding</keyword>
<keyword evidence="5 9" id="KW-0418">Kinase</keyword>
<dbReference type="SUPFAM" id="SSF49265">
    <property type="entry name" value="Fibronectin type III"/>
    <property type="match status" value="1"/>
</dbReference>
<evidence type="ECO:0000313" key="9">
    <source>
        <dbReference type="EMBL" id="VZO37693.1"/>
    </source>
</evidence>
<dbReference type="EMBL" id="CACRYJ010000036">
    <property type="protein sequence ID" value="VZO37693.1"/>
    <property type="molecule type" value="Genomic_DNA"/>
</dbReference>
<sequence>MSDDDWAPAAPRPLAEAVGATSRRRSGPAGANDPTRSAGGPVDRTPASPSAVSVAGYSHLVEVATGGDSVVYRARQDSLDRDVAIKVIAADPSAAARFERELAITVSLGRQHPHIVNVLDTTTTSDGDPCLIMDFHDLGSLHDRVRAHGALPVSEVVAAGTAVADALAFAHTRGVLHRDVKPQNILLLPTSYVLSDFGIARMADAGHTASVERFSYRHASPQVLDGLPPTEADDVWSLASTLFTLLDGRAPFAALDPHDDTALSYLRRVRTGARRPLESDDLPAGLRDLIEAGLHADPARRPTAAQALDRLRSIRTEDRSWDPASGAAAPAAAAAAAPSVVPTAPSTPTGTAPPAGTAAATAAPPSAAGDAPPSWAPGTTGTDAPPSAASVQTSAPGQPPAAPEPAPQPSPLAPSVLAHVGHQSSPAQVDDGATGLSPEPAPEPPAGAPAKAGEGSGTTWRRIVAFVGGALLVGAAFGIGSALLGGEEEPDPTPSQTGVNVPEAPTDVQTGDAPPQPTVGNPDLAPVNPVLTPQGTSVLLTWAPAPSEVDYLLIVSVPADGSPASVLQQLTSDPGEYVVEGLDPDATGDCYAIVGYAITETGLEAGSTDTLCR</sequence>
<dbReference type="GO" id="GO:0005524">
    <property type="term" value="F:ATP binding"/>
    <property type="evidence" value="ECO:0007669"/>
    <property type="project" value="UniProtKB-KW"/>
</dbReference>
<reference evidence="9 10" key="1">
    <citation type="submission" date="2019-11" db="EMBL/GenBank/DDBJ databases">
        <authorList>
            <person name="Criscuolo A."/>
        </authorList>
    </citation>
    <scope>NUCLEOTIDE SEQUENCE [LARGE SCALE GENOMIC DNA]</scope>
    <source>
        <strain evidence="9">CIP111667</strain>
    </source>
</reference>
<dbReference type="Proteomes" id="UP000419743">
    <property type="component" value="Unassembled WGS sequence"/>
</dbReference>
<keyword evidence="2" id="KW-0723">Serine/threonine-protein kinase</keyword>
<dbReference type="InterPro" id="IPR008271">
    <property type="entry name" value="Ser/Thr_kinase_AS"/>
</dbReference>
<dbReference type="Gene3D" id="1.10.510.10">
    <property type="entry name" value="Transferase(Phosphotransferase) domain 1"/>
    <property type="match status" value="1"/>
</dbReference>
<dbReference type="SUPFAM" id="SSF56112">
    <property type="entry name" value="Protein kinase-like (PK-like)"/>
    <property type="match status" value="1"/>
</dbReference>